<dbReference type="eggNOG" id="ENOG5031862">
    <property type="taxonomic scope" value="Bacteria"/>
</dbReference>
<accession>L0REW5</accession>
<protein>
    <submittedName>
        <fullName evidence="1">Uncharacterized protein</fullName>
    </submittedName>
</protein>
<dbReference type="Proteomes" id="UP000010808">
    <property type="component" value="Chromosome"/>
</dbReference>
<keyword evidence="2" id="KW-1185">Reference proteome</keyword>
<reference evidence="1 2" key="1">
    <citation type="submission" date="2012-10" db="EMBL/GenBank/DDBJ databases">
        <authorList>
            <person name="Genoscope - CEA"/>
        </authorList>
    </citation>
    <scope>NUCLEOTIDE SEQUENCE [LARGE SCALE GENOMIC DNA]</scope>
    <source>
        <strain evidence="2">AM13 / DSM 14728</strain>
    </source>
</reference>
<dbReference type="OrthoDB" id="5458948at2"/>
<dbReference type="STRING" id="1121451.DESAM_22473"/>
<name>L0REW5_9BACT</name>
<dbReference type="KEGG" id="dhy:DESAM_22473"/>
<evidence type="ECO:0000313" key="2">
    <source>
        <dbReference type="Proteomes" id="UP000010808"/>
    </source>
</evidence>
<organism evidence="1 2">
    <name type="scientific">Maridesulfovibrio hydrothermalis AM13 = DSM 14728</name>
    <dbReference type="NCBI Taxonomy" id="1121451"/>
    <lineage>
        <taxon>Bacteria</taxon>
        <taxon>Pseudomonadati</taxon>
        <taxon>Thermodesulfobacteriota</taxon>
        <taxon>Desulfovibrionia</taxon>
        <taxon>Desulfovibrionales</taxon>
        <taxon>Desulfovibrionaceae</taxon>
        <taxon>Maridesulfovibrio</taxon>
    </lineage>
</organism>
<proteinExistence type="predicted"/>
<dbReference type="HOGENOM" id="CLU_2463989_0_0_7"/>
<evidence type="ECO:0000313" key="1">
    <source>
        <dbReference type="EMBL" id="CCO24740.1"/>
    </source>
</evidence>
<dbReference type="RefSeq" id="WP_015337340.1">
    <property type="nucleotide sequence ID" value="NC_020055.1"/>
</dbReference>
<dbReference type="AlphaFoldDB" id="L0REW5"/>
<sequence>MNSNFKWRSLEILANDRSWTSLTLLEMKKMHDQLQSDYGVWSNTQDTVATMNSLKSYKEFVERTEGRVVSLVINGVNVPYDLPKKTKA</sequence>
<gene>
    <name evidence="1" type="ORF">DESAM_22473</name>
</gene>
<dbReference type="PATRIC" id="fig|1121451.3.peg.2689"/>
<dbReference type="EMBL" id="FO203522">
    <property type="protein sequence ID" value="CCO24740.1"/>
    <property type="molecule type" value="Genomic_DNA"/>
</dbReference>